<proteinExistence type="predicted"/>
<sequence>MNSNKHLLAAAITLGSLMTALAAPAQAISLYADDDSELELAIEAGAGTFHSDSSYAIARTDDEAVNWQEGYVNASLKGLLRLNEAGEMYAGTGLVSSAVLGDGDAAGFSTGDERRTSLDALYLGWRSGQSLTVLGDNGLDISVGRQGFVIGDGFIVNNDGLNIGKGLGSDLNRGGVYYMAARKTFDNTAIVRIGGDKGLRADLFRLQSDNRVMGEPTFTGINVEHISDLGTFAGLYLKTESNGEFANPVRDGQKTVSGRYAGNAGIENLTLSTELVRQVSGDTSTVAHAGYAEAGWSFADAPWSPTLAYRFSSFDENYDPLYYGFSRGFGTWFQGEVASNYAGPFSTNTDIHLVSLKASPAENLNLGINHFSFGNHKTDAELGNMNASELDVYAEYFPSETMMISPLVGWFNPQASAANGGTQLGDAHRSFYAQLMLFVFY</sequence>
<accession>A0A9X3EL22</accession>
<dbReference type="RefSeq" id="WP_283174524.1">
    <property type="nucleotide sequence ID" value="NZ_JAPNOA010000039.1"/>
</dbReference>
<protein>
    <recommendedName>
        <fullName evidence="4">Alginate export domain-containing protein</fullName>
    </recommendedName>
</protein>
<evidence type="ECO:0000313" key="2">
    <source>
        <dbReference type="EMBL" id="MCY0966316.1"/>
    </source>
</evidence>
<evidence type="ECO:0000313" key="3">
    <source>
        <dbReference type="Proteomes" id="UP001150830"/>
    </source>
</evidence>
<name>A0A9X3EL22_9GAMM</name>
<dbReference type="Proteomes" id="UP001150830">
    <property type="component" value="Unassembled WGS sequence"/>
</dbReference>
<evidence type="ECO:0008006" key="4">
    <source>
        <dbReference type="Google" id="ProtNLM"/>
    </source>
</evidence>
<feature type="signal peptide" evidence="1">
    <location>
        <begin position="1"/>
        <end position="22"/>
    </location>
</feature>
<keyword evidence="3" id="KW-1185">Reference proteome</keyword>
<organism evidence="2 3">
    <name type="scientific">Parathalassolituus penaei</name>
    <dbReference type="NCBI Taxonomy" id="2997323"/>
    <lineage>
        <taxon>Bacteria</taxon>
        <taxon>Pseudomonadati</taxon>
        <taxon>Pseudomonadota</taxon>
        <taxon>Gammaproteobacteria</taxon>
        <taxon>Oceanospirillales</taxon>
        <taxon>Oceanospirillaceae</taxon>
        <taxon>Parathalassolituus</taxon>
    </lineage>
</organism>
<feature type="chain" id="PRO_5040900637" description="Alginate export domain-containing protein" evidence="1">
    <location>
        <begin position="23"/>
        <end position="441"/>
    </location>
</feature>
<dbReference type="EMBL" id="JAPNOA010000039">
    <property type="protein sequence ID" value="MCY0966316.1"/>
    <property type="molecule type" value="Genomic_DNA"/>
</dbReference>
<keyword evidence="1" id="KW-0732">Signal</keyword>
<dbReference type="AlphaFoldDB" id="A0A9X3EL22"/>
<evidence type="ECO:0000256" key="1">
    <source>
        <dbReference type="SAM" id="SignalP"/>
    </source>
</evidence>
<comment type="caution">
    <text evidence="2">The sequence shown here is derived from an EMBL/GenBank/DDBJ whole genome shotgun (WGS) entry which is preliminary data.</text>
</comment>
<gene>
    <name evidence="2" type="ORF">OUO13_14060</name>
</gene>
<reference evidence="2" key="1">
    <citation type="submission" date="2022-11" db="EMBL/GenBank/DDBJ databases">
        <title>Parathalassolutuus dongxingensis gen. nov., sp. nov., a novel member of family Oceanospirillaceae isolated from a coastal shrimp pond in Guangxi, China.</title>
        <authorList>
            <person name="Chen H."/>
        </authorList>
    </citation>
    <scope>NUCLEOTIDE SEQUENCE</scope>
    <source>
        <strain evidence="2">G-43</strain>
    </source>
</reference>